<dbReference type="InterPro" id="IPR018766">
    <property type="entry name" value="Zinicin_2"/>
</dbReference>
<dbReference type="PANTHER" id="PTHR39420">
    <property type="match status" value="1"/>
</dbReference>
<reference evidence="1 2" key="1">
    <citation type="submission" date="2015-03" db="EMBL/GenBank/DDBJ databases">
        <authorList>
            <consortium name="Pathogen Informatics"/>
        </authorList>
    </citation>
    <scope>NUCLEOTIDE SEQUENCE [LARGE SCALE GENOMIC DNA]</scope>
    <source>
        <strain evidence="1 2">M09401471</strain>
    </source>
</reference>
<gene>
    <name evidence="1" type="ORF">ERS007720_02176</name>
</gene>
<organism evidence="1 2">
    <name type="scientific">Mycobacterium tuberculosis</name>
    <dbReference type="NCBI Taxonomy" id="1773"/>
    <lineage>
        <taxon>Bacteria</taxon>
        <taxon>Bacillati</taxon>
        <taxon>Actinomycetota</taxon>
        <taxon>Actinomycetes</taxon>
        <taxon>Mycobacteriales</taxon>
        <taxon>Mycobacteriaceae</taxon>
        <taxon>Mycobacterium</taxon>
        <taxon>Mycobacterium tuberculosis complex</taxon>
    </lineage>
</organism>
<protein>
    <submittedName>
        <fullName evidence="1">Putative hydrolase/uncharacterized protein, coenzyme F420 biosynthesis associated</fullName>
    </submittedName>
</protein>
<sequence length="37" mass="4295">MVDRAGMKLFNTIWSGPETLPLPAEIENPQRWIDRVL</sequence>
<dbReference type="SUPFAM" id="SSF55486">
    <property type="entry name" value="Metalloproteases ('zincins'), catalytic domain"/>
    <property type="match status" value="1"/>
</dbReference>
<dbReference type="GO" id="GO:0016787">
    <property type="term" value="F:hydrolase activity"/>
    <property type="evidence" value="ECO:0007669"/>
    <property type="project" value="UniProtKB-KW"/>
</dbReference>
<dbReference type="EMBL" id="CSAJ01000262">
    <property type="protein sequence ID" value="COW26434.1"/>
    <property type="molecule type" value="Genomic_DNA"/>
</dbReference>
<dbReference type="AlphaFoldDB" id="A0A655IYX4"/>
<proteinExistence type="predicted"/>
<dbReference type="Proteomes" id="UP000044938">
    <property type="component" value="Unassembled WGS sequence"/>
</dbReference>
<dbReference type="PANTHER" id="PTHR39420:SF1">
    <property type="entry name" value="HYDROLASE"/>
    <property type="match status" value="1"/>
</dbReference>
<keyword evidence="1" id="KW-0378">Hydrolase</keyword>
<accession>A0A655IYX4</accession>
<evidence type="ECO:0000313" key="2">
    <source>
        <dbReference type="Proteomes" id="UP000044938"/>
    </source>
</evidence>
<name>A0A655IYX4_MYCTX</name>
<evidence type="ECO:0000313" key="1">
    <source>
        <dbReference type="EMBL" id="COW26434.1"/>
    </source>
</evidence>
<dbReference type="Pfam" id="PF10103">
    <property type="entry name" value="Zincin_2"/>
    <property type="match status" value="1"/>
</dbReference>